<evidence type="ECO:0000256" key="2">
    <source>
        <dbReference type="ARBA" id="ARBA00022814"/>
    </source>
</evidence>
<dbReference type="PANTHER" id="PTHR11078:SF3">
    <property type="entry name" value="ANTITERMINATION NUSB DOMAIN-CONTAINING PROTEIN"/>
    <property type="match status" value="1"/>
</dbReference>
<dbReference type="HAMAP" id="MF_00073">
    <property type="entry name" value="NusB"/>
    <property type="match status" value="1"/>
</dbReference>
<dbReference type="GO" id="GO:0006353">
    <property type="term" value="P:DNA-templated transcription termination"/>
    <property type="evidence" value="ECO:0007669"/>
    <property type="project" value="UniProtKB-UniRule"/>
</dbReference>
<evidence type="ECO:0000313" key="9">
    <source>
        <dbReference type="Proteomes" id="UP000616114"/>
    </source>
</evidence>
<dbReference type="NCBIfam" id="TIGR01951">
    <property type="entry name" value="nusB"/>
    <property type="match status" value="1"/>
</dbReference>
<evidence type="ECO:0000256" key="3">
    <source>
        <dbReference type="ARBA" id="ARBA00022884"/>
    </source>
</evidence>
<reference evidence="8" key="1">
    <citation type="journal article" date="2014" name="Int. J. Syst. Evol. Microbiol.">
        <title>Complete genome sequence of Corynebacterium casei LMG S-19264T (=DSM 44701T), isolated from a smear-ripened cheese.</title>
        <authorList>
            <consortium name="US DOE Joint Genome Institute (JGI-PGF)"/>
            <person name="Walter F."/>
            <person name="Albersmeier A."/>
            <person name="Kalinowski J."/>
            <person name="Ruckert C."/>
        </authorList>
    </citation>
    <scope>NUCLEOTIDE SEQUENCE</scope>
    <source>
        <strain evidence="8">CGMCC 1.12785</strain>
    </source>
</reference>
<name>A0A8J2TYX3_9MICO</name>
<comment type="function">
    <text evidence="6">Involved in transcription antitermination. Required for transcription of ribosomal RNA (rRNA) genes. Binds specifically to the boxA antiterminator sequence of the ribosomal RNA (rrn) operons.</text>
</comment>
<keyword evidence="9" id="KW-1185">Reference proteome</keyword>
<dbReference type="SUPFAM" id="SSF48013">
    <property type="entry name" value="NusB-like"/>
    <property type="match status" value="1"/>
</dbReference>
<reference evidence="8" key="2">
    <citation type="submission" date="2020-09" db="EMBL/GenBank/DDBJ databases">
        <authorList>
            <person name="Sun Q."/>
            <person name="Zhou Y."/>
        </authorList>
    </citation>
    <scope>NUCLEOTIDE SEQUENCE</scope>
    <source>
        <strain evidence="8">CGMCC 1.12785</strain>
    </source>
</reference>
<keyword evidence="4 6" id="KW-0805">Transcription regulation</keyword>
<comment type="caution">
    <text evidence="8">The sequence shown here is derived from an EMBL/GenBank/DDBJ whole genome shotgun (WGS) entry which is preliminary data.</text>
</comment>
<proteinExistence type="inferred from homology"/>
<dbReference type="RefSeq" id="WP_188550839.1">
    <property type="nucleotide sequence ID" value="NZ_BMFY01000008.1"/>
</dbReference>
<evidence type="ECO:0000256" key="4">
    <source>
        <dbReference type="ARBA" id="ARBA00023015"/>
    </source>
</evidence>
<evidence type="ECO:0000256" key="6">
    <source>
        <dbReference type="HAMAP-Rule" id="MF_00073"/>
    </source>
</evidence>
<keyword evidence="2 6" id="KW-0889">Transcription antitermination</keyword>
<dbReference type="GO" id="GO:0005829">
    <property type="term" value="C:cytosol"/>
    <property type="evidence" value="ECO:0007669"/>
    <property type="project" value="TreeGrafter"/>
</dbReference>
<feature type="domain" description="NusB/RsmB/TIM44" evidence="7">
    <location>
        <begin position="5"/>
        <end position="128"/>
    </location>
</feature>
<accession>A0A8J2TYX3</accession>
<dbReference type="GO" id="GO:0031564">
    <property type="term" value="P:transcription antitermination"/>
    <property type="evidence" value="ECO:0007669"/>
    <property type="project" value="UniProtKB-KW"/>
</dbReference>
<comment type="similarity">
    <text evidence="1 6">Belongs to the NusB family.</text>
</comment>
<gene>
    <name evidence="6" type="primary">nusB</name>
    <name evidence="8" type="ORF">GCM10011333_21020</name>
</gene>
<protein>
    <recommendedName>
        <fullName evidence="6">Transcription antitermination protein NusB</fullName>
    </recommendedName>
    <alternativeName>
        <fullName evidence="6">Antitermination factor NusB</fullName>
    </alternativeName>
</protein>
<dbReference type="Pfam" id="PF01029">
    <property type="entry name" value="NusB"/>
    <property type="match status" value="1"/>
</dbReference>
<evidence type="ECO:0000256" key="1">
    <source>
        <dbReference type="ARBA" id="ARBA00005952"/>
    </source>
</evidence>
<dbReference type="AlphaFoldDB" id="A0A8J2TYX3"/>
<keyword evidence="3 6" id="KW-0694">RNA-binding</keyword>
<dbReference type="InterPro" id="IPR006027">
    <property type="entry name" value="NusB_RsmB_TIM44"/>
</dbReference>
<dbReference type="InterPro" id="IPR035926">
    <property type="entry name" value="NusB-like_sf"/>
</dbReference>
<dbReference type="EMBL" id="BMFY01000008">
    <property type="protein sequence ID" value="GGA17699.1"/>
    <property type="molecule type" value="Genomic_DNA"/>
</dbReference>
<dbReference type="PANTHER" id="PTHR11078">
    <property type="entry name" value="N UTILIZATION SUBSTANCE PROTEIN B-RELATED"/>
    <property type="match status" value="1"/>
</dbReference>
<evidence type="ECO:0000256" key="5">
    <source>
        <dbReference type="ARBA" id="ARBA00023163"/>
    </source>
</evidence>
<dbReference type="Gene3D" id="1.10.940.10">
    <property type="entry name" value="NusB-like"/>
    <property type="match status" value="1"/>
</dbReference>
<keyword evidence="5 6" id="KW-0804">Transcription</keyword>
<dbReference type="GO" id="GO:0003723">
    <property type="term" value="F:RNA binding"/>
    <property type="evidence" value="ECO:0007669"/>
    <property type="project" value="UniProtKB-UniRule"/>
</dbReference>
<dbReference type="InterPro" id="IPR011605">
    <property type="entry name" value="NusB_fam"/>
</dbReference>
<sequence length="136" mass="15337">MSARRRARRRALEILFEAEQRGIDPLTLLQERSGDPEYPMRPYSREIVSGTAALQEEIDEVITSYSLGWELDRMPAVDRALLRIGVWELLHNDDIPDKVAISEATELAREFSTDDSPKFVSGLLSRVLEVKPALGG</sequence>
<organism evidence="8 9">
    <name type="scientific">Sediminivirga luteola</name>
    <dbReference type="NCBI Taxonomy" id="1774748"/>
    <lineage>
        <taxon>Bacteria</taxon>
        <taxon>Bacillati</taxon>
        <taxon>Actinomycetota</taxon>
        <taxon>Actinomycetes</taxon>
        <taxon>Micrococcales</taxon>
        <taxon>Brevibacteriaceae</taxon>
        <taxon>Sediminivirga</taxon>
    </lineage>
</organism>
<evidence type="ECO:0000259" key="7">
    <source>
        <dbReference type="Pfam" id="PF01029"/>
    </source>
</evidence>
<dbReference type="Proteomes" id="UP000616114">
    <property type="component" value="Unassembled WGS sequence"/>
</dbReference>
<evidence type="ECO:0000313" key="8">
    <source>
        <dbReference type="EMBL" id="GGA17699.1"/>
    </source>
</evidence>